<keyword evidence="1" id="KW-0175">Coiled coil</keyword>
<proteinExistence type="predicted"/>
<evidence type="ECO:0000313" key="3">
    <source>
        <dbReference type="Proteomes" id="UP000830401"/>
    </source>
</evidence>
<accession>A0ABY4G595</accession>
<name>A0ABY4G595_9BACT</name>
<keyword evidence="3" id="KW-1185">Reference proteome</keyword>
<dbReference type="EMBL" id="CP095061">
    <property type="protein sequence ID" value="UOQ65947.1"/>
    <property type="molecule type" value="Genomic_DNA"/>
</dbReference>
<evidence type="ECO:0000313" key="2">
    <source>
        <dbReference type="EMBL" id="UOQ65947.1"/>
    </source>
</evidence>
<gene>
    <name evidence="2" type="ORF">MUN86_20915</name>
</gene>
<organism evidence="2 3">
    <name type="scientific">Hymenobacter volaticus</name>
    <dbReference type="NCBI Taxonomy" id="2932254"/>
    <lineage>
        <taxon>Bacteria</taxon>
        <taxon>Pseudomonadati</taxon>
        <taxon>Bacteroidota</taxon>
        <taxon>Cytophagia</taxon>
        <taxon>Cytophagales</taxon>
        <taxon>Hymenobacteraceae</taxon>
        <taxon>Hymenobacter</taxon>
    </lineage>
</organism>
<dbReference type="Proteomes" id="UP000830401">
    <property type="component" value="Chromosome"/>
</dbReference>
<feature type="coiled-coil region" evidence="1">
    <location>
        <begin position="36"/>
        <end position="63"/>
    </location>
</feature>
<evidence type="ECO:0000256" key="1">
    <source>
        <dbReference type="SAM" id="Coils"/>
    </source>
</evidence>
<protein>
    <submittedName>
        <fullName evidence="2">Uncharacterized protein</fullName>
    </submittedName>
</protein>
<sequence>MEVEEEFLQNATTMLSFAEAEIKQFLAWTGKRSPYSRTAEELKAKLQAAASDLKNLKKEYSKRPSSKSYGIAQPMTAFNGIPATE</sequence>
<dbReference type="RefSeq" id="WP_245119927.1">
    <property type="nucleotide sequence ID" value="NZ_CP095061.1"/>
</dbReference>
<reference evidence="2" key="1">
    <citation type="submission" date="2022-04" db="EMBL/GenBank/DDBJ databases">
        <title>Hymenobacter sp. isolated from the air.</title>
        <authorList>
            <person name="Won M."/>
            <person name="Lee C.-M."/>
            <person name="Woen H.-Y."/>
            <person name="Kwon S.-W."/>
        </authorList>
    </citation>
    <scope>NUCLEOTIDE SEQUENCE</scope>
    <source>
        <strain evidence="2">5420S-77</strain>
    </source>
</reference>